<evidence type="ECO:0000313" key="4">
    <source>
        <dbReference type="Proteomes" id="UP000501926"/>
    </source>
</evidence>
<organism evidence="2">
    <name type="scientific">Kuenenia stuttgartiensis</name>
    <dbReference type="NCBI Taxonomy" id="174633"/>
    <lineage>
        <taxon>Bacteria</taxon>
        <taxon>Pseudomonadati</taxon>
        <taxon>Planctomycetota</taxon>
        <taxon>Candidatus Brocadiia</taxon>
        <taxon>Candidatus Brocadiales</taxon>
        <taxon>Candidatus Brocadiaceae</taxon>
        <taxon>Candidatus Kuenenia</taxon>
    </lineage>
</organism>
<feature type="transmembrane region" description="Helical" evidence="1">
    <location>
        <begin position="6"/>
        <end position="24"/>
    </location>
</feature>
<sequence>MGQTQGLVSLLNSFIIIIMLLDKIQQSFFLTLKRKMYLFDMSLPQRKTRYPYLSHFYL</sequence>
<keyword evidence="1" id="KW-1133">Transmembrane helix</keyword>
<evidence type="ECO:0000256" key="1">
    <source>
        <dbReference type="SAM" id="Phobius"/>
    </source>
</evidence>
<accession>Q1Q216</accession>
<reference evidence="3 4" key="3">
    <citation type="submission" date="2020-02" db="EMBL/GenBank/DDBJ databases">
        <title>Newly sequenced genome of strain CSTR1 showed variability in Candidatus Kuenenia stuttgartiensis genomes.</title>
        <authorList>
            <person name="Ding C."/>
            <person name="Adrian L."/>
        </authorList>
    </citation>
    <scope>NUCLEOTIDE SEQUENCE [LARGE SCALE GENOMIC DNA]</scope>
    <source>
        <strain evidence="3 4">CSTR1</strain>
    </source>
</reference>
<dbReference type="AlphaFoldDB" id="Q1Q216"/>
<evidence type="ECO:0000313" key="2">
    <source>
        <dbReference type="EMBL" id="CAJ74051.1"/>
    </source>
</evidence>
<evidence type="ECO:0000313" key="3">
    <source>
        <dbReference type="EMBL" id="QII11082.1"/>
    </source>
</evidence>
<name>Q1Q216_KUEST</name>
<gene>
    <name evidence="3" type="ORF">KsCSTR_17030</name>
    <name evidence="2" type="ORF">kuste3291</name>
</gene>
<protein>
    <submittedName>
        <fullName evidence="2">Uncharacterized protein</fullName>
    </submittedName>
</protein>
<keyword evidence="1" id="KW-0812">Transmembrane</keyword>
<reference evidence="2" key="1">
    <citation type="journal article" date="2006" name="Nature">
        <title>Deciphering the evolution and metabolism of an anammox bacterium from a community genome.</title>
        <authorList>
            <person name="Strous M."/>
            <person name="Pelletier E."/>
            <person name="Mangenot S."/>
            <person name="Rattei T."/>
            <person name="Lehner A."/>
            <person name="Taylor M.W."/>
            <person name="Horn M."/>
            <person name="Daims H."/>
            <person name="Bartol-Mavel D."/>
            <person name="Wincker P."/>
            <person name="Barbe V."/>
            <person name="Fonknechten N."/>
            <person name="Vallenet D."/>
            <person name="Segurens B."/>
            <person name="Schenowitz-Truong C."/>
            <person name="Medigue C."/>
            <person name="Collingro A."/>
            <person name="Snel B."/>
            <person name="Dutilh B.E."/>
            <person name="OpDenCamp H.J.M."/>
            <person name="vanDerDrift C."/>
            <person name="Cirpus I."/>
            <person name="vanDePas-Schoonen K.T."/>
            <person name="Harhangi H.R."/>
            <person name="vanNiftrik L."/>
            <person name="Schmid M."/>
            <person name="Keltjens J."/>
            <person name="vanDeVossenberg J."/>
            <person name="Kartal B."/>
            <person name="Meier H."/>
            <person name="Frishman D."/>
            <person name="Huynen M.A."/>
            <person name="Mewes H."/>
            <person name="Weissenbach J."/>
            <person name="Jetten M.S.M."/>
            <person name="Wagner M."/>
            <person name="LePaslier D."/>
        </authorList>
    </citation>
    <scope>NUCLEOTIDE SEQUENCE</scope>
</reference>
<dbReference type="EMBL" id="CP049055">
    <property type="protein sequence ID" value="QII11082.1"/>
    <property type="molecule type" value="Genomic_DNA"/>
</dbReference>
<reference evidence="2" key="2">
    <citation type="submission" date="2006-01" db="EMBL/GenBank/DDBJ databases">
        <authorList>
            <person name="Genoscope"/>
        </authorList>
    </citation>
    <scope>NUCLEOTIDE SEQUENCE</scope>
</reference>
<proteinExistence type="predicted"/>
<dbReference type="EMBL" id="CT573071">
    <property type="protein sequence ID" value="CAJ74051.1"/>
    <property type="molecule type" value="Genomic_DNA"/>
</dbReference>
<dbReference type="Proteomes" id="UP000501926">
    <property type="component" value="Chromosome"/>
</dbReference>
<keyword evidence="1" id="KW-0472">Membrane</keyword>